<organism evidence="2 3">
    <name type="scientific">Sinanodonta woodiana</name>
    <name type="common">Chinese pond mussel</name>
    <name type="synonym">Anodonta woodiana</name>
    <dbReference type="NCBI Taxonomy" id="1069815"/>
    <lineage>
        <taxon>Eukaryota</taxon>
        <taxon>Metazoa</taxon>
        <taxon>Spiralia</taxon>
        <taxon>Lophotrochozoa</taxon>
        <taxon>Mollusca</taxon>
        <taxon>Bivalvia</taxon>
        <taxon>Autobranchia</taxon>
        <taxon>Heteroconchia</taxon>
        <taxon>Palaeoheterodonta</taxon>
        <taxon>Unionida</taxon>
        <taxon>Unionoidea</taxon>
        <taxon>Unionidae</taxon>
        <taxon>Unioninae</taxon>
        <taxon>Sinanodonta</taxon>
    </lineage>
</organism>
<reference evidence="2 3" key="1">
    <citation type="submission" date="2024-11" db="EMBL/GenBank/DDBJ databases">
        <title>Chromosome-level genome assembly of the freshwater bivalve Anodonta woodiana.</title>
        <authorList>
            <person name="Chen X."/>
        </authorList>
    </citation>
    <scope>NUCLEOTIDE SEQUENCE [LARGE SCALE GENOMIC DNA]</scope>
    <source>
        <strain evidence="2">MN2024</strain>
        <tissue evidence="2">Gills</tissue>
    </source>
</reference>
<sequence>MNILLKHTPKPRLSSQRTRNRKAESAMNLISSSYKNMLLEKQRKTMTNPKGNCDTGKWVQMD</sequence>
<comment type="caution">
    <text evidence="2">The sequence shown here is derived from an EMBL/GenBank/DDBJ whole genome shotgun (WGS) entry which is preliminary data.</text>
</comment>
<protein>
    <submittedName>
        <fullName evidence="2">Uncharacterized protein</fullName>
    </submittedName>
</protein>
<proteinExistence type="predicted"/>
<gene>
    <name evidence="2" type="ORF">ACJMK2_019174</name>
</gene>
<feature type="region of interest" description="Disordered" evidence="1">
    <location>
        <begin position="1"/>
        <end position="23"/>
    </location>
</feature>
<keyword evidence="3" id="KW-1185">Reference proteome</keyword>
<evidence type="ECO:0000256" key="1">
    <source>
        <dbReference type="SAM" id="MobiDB-lite"/>
    </source>
</evidence>
<accession>A0ABD3UH73</accession>
<evidence type="ECO:0000313" key="3">
    <source>
        <dbReference type="Proteomes" id="UP001634394"/>
    </source>
</evidence>
<dbReference type="EMBL" id="JBJQND010000016">
    <property type="protein sequence ID" value="KAL3848306.1"/>
    <property type="molecule type" value="Genomic_DNA"/>
</dbReference>
<evidence type="ECO:0000313" key="2">
    <source>
        <dbReference type="EMBL" id="KAL3848306.1"/>
    </source>
</evidence>
<dbReference type="Proteomes" id="UP001634394">
    <property type="component" value="Unassembled WGS sequence"/>
</dbReference>
<feature type="region of interest" description="Disordered" evidence="1">
    <location>
        <begin position="42"/>
        <end position="62"/>
    </location>
</feature>
<name>A0ABD3UH73_SINWO</name>
<dbReference type="AlphaFoldDB" id="A0ABD3UH73"/>